<evidence type="ECO:0008006" key="11">
    <source>
        <dbReference type="Google" id="ProtNLM"/>
    </source>
</evidence>
<evidence type="ECO:0000313" key="9">
    <source>
        <dbReference type="EMBL" id="GCB71698.1"/>
    </source>
</evidence>
<evidence type="ECO:0000256" key="2">
    <source>
        <dbReference type="ARBA" id="ARBA00022771"/>
    </source>
</evidence>
<dbReference type="InterPro" id="IPR013083">
    <property type="entry name" value="Znf_RING/FYVE/PHD"/>
</dbReference>
<dbReference type="FunFam" id="2.60.120.680:FF:000004">
    <property type="entry name" value="FYVE and coiled-coil domain containing 1"/>
    <property type="match status" value="1"/>
</dbReference>
<dbReference type="GO" id="GO:1901098">
    <property type="term" value="P:positive regulation of autophagosome maturation"/>
    <property type="evidence" value="ECO:0007669"/>
    <property type="project" value="TreeGrafter"/>
</dbReference>
<organism evidence="9 10">
    <name type="scientific">Scyliorhinus torazame</name>
    <name type="common">Cloudy catshark</name>
    <name type="synonym">Catulus torazame</name>
    <dbReference type="NCBI Taxonomy" id="75743"/>
    <lineage>
        <taxon>Eukaryota</taxon>
        <taxon>Metazoa</taxon>
        <taxon>Chordata</taxon>
        <taxon>Craniata</taxon>
        <taxon>Vertebrata</taxon>
        <taxon>Chondrichthyes</taxon>
        <taxon>Elasmobranchii</taxon>
        <taxon>Galeomorphii</taxon>
        <taxon>Galeoidea</taxon>
        <taxon>Carcharhiniformes</taxon>
        <taxon>Scyliorhinidae</taxon>
        <taxon>Scyliorhinus</taxon>
    </lineage>
</organism>
<dbReference type="OMA" id="RFQMSTE"/>
<evidence type="ECO:0000313" key="10">
    <source>
        <dbReference type="Proteomes" id="UP000288216"/>
    </source>
</evidence>
<evidence type="ECO:0000256" key="5">
    <source>
        <dbReference type="SAM" id="Coils"/>
    </source>
</evidence>
<dbReference type="SUPFAM" id="SSF57903">
    <property type="entry name" value="FYVE/PHD zinc finger"/>
    <property type="match status" value="1"/>
</dbReference>
<feature type="coiled-coil region" evidence="5">
    <location>
        <begin position="903"/>
        <end position="983"/>
    </location>
</feature>
<evidence type="ECO:0000259" key="8">
    <source>
        <dbReference type="PROSITE" id="PS50866"/>
    </source>
</evidence>
<keyword evidence="1" id="KW-0479">Metal-binding</keyword>
<evidence type="ECO:0000256" key="3">
    <source>
        <dbReference type="ARBA" id="ARBA00022833"/>
    </source>
</evidence>
<evidence type="ECO:0000256" key="6">
    <source>
        <dbReference type="SAM" id="MobiDB-lite"/>
    </source>
</evidence>
<name>A0A401PF30_SCYTO</name>
<dbReference type="GO" id="GO:0005776">
    <property type="term" value="C:autophagosome"/>
    <property type="evidence" value="ECO:0007669"/>
    <property type="project" value="TreeGrafter"/>
</dbReference>
<dbReference type="Gene3D" id="2.60.120.680">
    <property type="entry name" value="GOLD domain"/>
    <property type="match status" value="1"/>
</dbReference>
<keyword evidence="5" id="KW-0175">Coiled coil</keyword>
<feature type="coiled-coil region" evidence="5">
    <location>
        <begin position="638"/>
        <end position="682"/>
    </location>
</feature>
<feature type="coiled-coil region" evidence="5">
    <location>
        <begin position="94"/>
        <end position="181"/>
    </location>
</feature>
<keyword evidence="10" id="KW-1185">Reference proteome</keyword>
<dbReference type="InterPro" id="IPR017455">
    <property type="entry name" value="Znf_FYVE-rel"/>
</dbReference>
<feature type="coiled-coil region" evidence="5">
    <location>
        <begin position="782"/>
        <end position="847"/>
    </location>
</feature>
<dbReference type="GO" id="GO:0005770">
    <property type="term" value="C:late endosome"/>
    <property type="evidence" value="ECO:0007669"/>
    <property type="project" value="TreeGrafter"/>
</dbReference>
<feature type="compositionally biased region" description="Low complexity" evidence="6">
    <location>
        <begin position="1090"/>
        <end position="1100"/>
    </location>
</feature>
<sequence length="1323" mass="152464">PDCFSNPEINNPLIAEQLETCDELRAELDQSDVRQREMREKMQQIELEKEELQKTTALHEQTSEAMKKTTADTMEENRKLKQMLEESNQLSDSSAFAQDTVQELQKSLQTLEASSAEKQQVLQMKVMELESCNQDDKVKLQSLAQEMERLKASEETKDGNLSELQTKLMTVEQKNLELIARIDSILTEKGQLTATHYDSAQKIYELIDKLNEAEREEIGMQRLNSMQQSQLERLTNDLKSRESRVNELELKLKETTSKFEEKNVVLAKKDEELESTLSKLKEIESIQENATDLESGQKSVQELRKEHEEAQIKYDKLKATLEEQIDTLSSHLRTKELELSAAHSRAQNHQGVQNKLLSEKADLKKKLQDLEELLAKLQTRTENINVEHQKLQAESKNHQQIVQKYVEREKELEKTCLTLETEIDRLNVSEKQLQGQIADGMVTVDEKETKLREENRQLDEKLQNTLRQLKRMETTLEKNQSEFDDLKREENKLNDCFINLQVGCQAKEELISDLQNKLAGSKQENNSFVALLNEKEDALLEKVDALKQFSESIEKSQAAIETLGKEKLNLENSLKQQTMLSESLTAEKNALMEAQLQEKGLQEQAMQEINASLVTTKNQLEIQHAEMTRLHTEGRELKSKLKHELEEKENICSNLNLAICSKDEYRTLVQKLKEQIESMNSDHTEKLLLFKAKEDYLKDEREKSALHIIVLEEQLVSVKEEMFQLKQYIEKIDIENVETQDLLHRANTDMAELGMQICTLSTEKTGTEQKCIKISQQQAAFCEEVNAERNQLNLNVSKLQSENEQLQEELRGLKESAITVKELQKKLAQAEQQIRSSQETAREELSAVKFQMSGETVGEELEAVKKHLNERQTHITSMDKQLLEFQARNCKLSEELDQKAQVIVDSQSLRNEKEDELKSLAENFNGAQQELEAAKKELEEYKQHLEKTQEQTERNEQRLVAELDDLNRTKEFLEERLIELIKDKDALWQKSDALEFEQKLRSEARWLGDREVNYCLDCQSQFTWWLRRHHCRLCGRIFCYYCCNNFVTTKHNGKRERCCRACYTEHSAVVQRLNDPGSSSTPNSPDESPSRSVSEGPSSRNTENFVKPDDATFDIITDEELNEIDDNDYSSEFGNQLLGTQSELTFPNVPSPSPTYDNASVDGSRVPPEDGSAQPMQDAEINLLKCGELALKIPLKVEEIRQFGDNKRELFVKSSCYSLIPIAVEECGLTISWIFSSDPKSISFCVVYQESEEMPYEQCKVLIPLTRCNSHKETIQGQLKVRNPGLYLLIFDNSFSRFTSKKVLYHLTVEKPIIYDGSDASEP</sequence>
<dbReference type="FunFam" id="3.30.40.10:FF:000341">
    <property type="entry name" value="FYVE and coiled-coil domain containing 1"/>
    <property type="match status" value="1"/>
</dbReference>
<dbReference type="CDD" id="cd15726">
    <property type="entry name" value="FYVE_FYCO1"/>
    <property type="match status" value="1"/>
</dbReference>
<dbReference type="InterPro" id="IPR009038">
    <property type="entry name" value="GOLD_dom"/>
</dbReference>
<feature type="non-terminal residue" evidence="9">
    <location>
        <position position="1"/>
    </location>
</feature>
<feature type="compositionally biased region" description="Polar residues" evidence="6">
    <location>
        <begin position="1076"/>
        <end position="1086"/>
    </location>
</feature>
<dbReference type="PROSITE" id="PS50866">
    <property type="entry name" value="GOLD"/>
    <property type="match status" value="1"/>
</dbReference>
<dbReference type="GO" id="GO:0072383">
    <property type="term" value="P:plus-end-directed vesicle transport along microtubule"/>
    <property type="evidence" value="ECO:0007669"/>
    <property type="project" value="TreeGrafter"/>
</dbReference>
<evidence type="ECO:0000259" key="7">
    <source>
        <dbReference type="PROSITE" id="PS50178"/>
    </source>
</evidence>
<feature type="region of interest" description="Disordered" evidence="6">
    <location>
        <begin position="1073"/>
        <end position="1107"/>
    </location>
</feature>
<dbReference type="PANTHER" id="PTHR46753">
    <property type="entry name" value="FYVE AND COILED-COIL DOMAIN-CONTAINING PROTEIN 1"/>
    <property type="match status" value="1"/>
</dbReference>
<keyword evidence="3" id="KW-0862">Zinc</keyword>
<feature type="coiled-coil region" evidence="5">
    <location>
        <begin position="14"/>
        <end position="62"/>
    </location>
</feature>
<feature type="domain" description="GOLD" evidence="8">
    <location>
        <begin position="1184"/>
        <end position="1309"/>
    </location>
</feature>
<dbReference type="Pfam" id="PF01363">
    <property type="entry name" value="FYVE"/>
    <property type="match status" value="1"/>
</dbReference>
<evidence type="ECO:0000256" key="1">
    <source>
        <dbReference type="ARBA" id="ARBA00022723"/>
    </source>
</evidence>
<comment type="caution">
    <text evidence="9">The sequence shown here is derived from an EMBL/GenBank/DDBJ whole genome shotgun (WGS) entry which is preliminary data.</text>
</comment>
<dbReference type="STRING" id="75743.A0A401PF30"/>
<accession>A0A401PF30</accession>
<protein>
    <recommendedName>
        <fullName evidence="11">FYVE-type domain-containing protein</fullName>
    </recommendedName>
</protein>
<dbReference type="SUPFAM" id="SSF101576">
    <property type="entry name" value="Supernatant protein factor (SPF), C-terminal domain"/>
    <property type="match status" value="1"/>
</dbReference>
<gene>
    <name evidence="9" type="ORF">scyTo_0006041</name>
</gene>
<dbReference type="PROSITE" id="PS50178">
    <property type="entry name" value="ZF_FYVE"/>
    <property type="match status" value="1"/>
</dbReference>
<dbReference type="InterPro" id="IPR036598">
    <property type="entry name" value="GOLD_dom_sf"/>
</dbReference>
<dbReference type="SMART" id="SM00064">
    <property type="entry name" value="FYVE"/>
    <property type="match status" value="1"/>
</dbReference>
<dbReference type="Gene3D" id="3.30.40.10">
    <property type="entry name" value="Zinc/RING finger domain, C3HC4 (zinc finger)"/>
    <property type="match status" value="1"/>
</dbReference>
<proteinExistence type="predicted"/>
<feature type="domain" description="FYVE-type" evidence="7">
    <location>
        <begin position="1009"/>
        <end position="1067"/>
    </location>
</feature>
<feature type="coiled-coil region" evidence="5">
    <location>
        <begin position="231"/>
        <end position="604"/>
    </location>
</feature>
<dbReference type="EMBL" id="BFAA01001971">
    <property type="protein sequence ID" value="GCB71698.1"/>
    <property type="molecule type" value="Genomic_DNA"/>
</dbReference>
<dbReference type="OrthoDB" id="660555at2759"/>
<dbReference type="PANTHER" id="PTHR46753:SF2">
    <property type="entry name" value="FYVE AND COILED-COIL DOMAIN-CONTAINING PROTEIN 1"/>
    <property type="match status" value="1"/>
</dbReference>
<dbReference type="GO" id="GO:0008270">
    <property type="term" value="F:zinc ion binding"/>
    <property type="evidence" value="ECO:0007669"/>
    <property type="project" value="UniProtKB-KW"/>
</dbReference>
<dbReference type="Proteomes" id="UP000288216">
    <property type="component" value="Unassembled WGS sequence"/>
</dbReference>
<keyword evidence="2 4" id="KW-0863">Zinc-finger</keyword>
<evidence type="ECO:0000256" key="4">
    <source>
        <dbReference type="PROSITE-ProRule" id="PRU00091"/>
    </source>
</evidence>
<dbReference type="InterPro" id="IPR047337">
    <property type="entry name" value="FYVE_FYCO1"/>
</dbReference>
<dbReference type="InterPro" id="IPR011011">
    <property type="entry name" value="Znf_FYVE_PHD"/>
</dbReference>
<reference evidence="9 10" key="1">
    <citation type="journal article" date="2018" name="Nat. Ecol. Evol.">
        <title>Shark genomes provide insights into elasmobranch evolution and the origin of vertebrates.</title>
        <authorList>
            <person name="Hara Y"/>
            <person name="Yamaguchi K"/>
            <person name="Onimaru K"/>
            <person name="Kadota M"/>
            <person name="Koyanagi M"/>
            <person name="Keeley SD"/>
            <person name="Tatsumi K"/>
            <person name="Tanaka K"/>
            <person name="Motone F"/>
            <person name="Kageyama Y"/>
            <person name="Nozu R"/>
            <person name="Adachi N"/>
            <person name="Nishimura O"/>
            <person name="Nakagawa R"/>
            <person name="Tanegashima C"/>
            <person name="Kiyatake I"/>
            <person name="Matsumoto R"/>
            <person name="Murakumo K"/>
            <person name="Nishida K"/>
            <person name="Terakita A"/>
            <person name="Kuratani S"/>
            <person name="Sato K"/>
            <person name="Hyodo S Kuraku.S."/>
        </authorList>
    </citation>
    <scope>NUCLEOTIDE SEQUENCE [LARGE SCALE GENOMIC DNA]</scope>
</reference>
<dbReference type="InterPro" id="IPR000306">
    <property type="entry name" value="Znf_FYVE"/>
</dbReference>
<dbReference type="GO" id="GO:0005764">
    <property type="term" value="C:lysosome"/>
    <property type="evidence" value="ECO:0007669"/>
    <property type="project" value="TreeGrafter"/>
</dbReference>
<feature type="region of interest" description="Disordered" evidence="6">
    <location>
        <begin position="1142"/>
        <end position="1174"/>
    </location>
</feature>